<keyword evidence="2" id="KW-1185">Reference proteome</keyword>
<dbReference type="Gene3D" id="1.10.3680.10">
    <property type="entry name" value="TerB-like"/>
    <property type="match status" value="1"/>
</dbReference>
<organism evidence="1 2">
    <name type="scientific">Pontibacter populi</name>
    <dbReference type="NCBI Taxonomy" id="890055"/>
    <lineage>
        <taxon>Bacteria</taxon>
        <taxon>Pseudomonadati</taxon>
        <taxon>Bacteroidota</taxon>
        <taxon>Cytophagia</taxon>
        <taxon>Cytophagales</taxon>
        <taxon>Hymenobacteraceae</taxon>
        <taxon>Pontibacter</taxon>
    </lineage>
</organism>
<accession>A0ABV1RW92</accession>
<comment type="caution">
    <text evidence="1">The sequence shown here is derived from an EMBL/GenBank/DDBJ whole genome shotgun (WGS) entry which is preliminary data.</text>
</comment>
<evidence type="ECO:0008006" key="3">
    <source>
        <dbReference type="Google" id="ProtNLM"/>
    </source>
</evidence>
<dbReference type="Proteomes" id="UP001476807">
    <property type="component" value="Unassembled WGS sequence"/>
</dbReference>
<protein>
    <recommendedName>
        <fullName evidence="3">Co-chaperone DjlA N-terminal domain-containing protein</fullName>
    </recommendedName>
</protein>
<dbReference type="RefSeq" id="WP_350412886.1">
    <property type="nucleotide sequence ID" value="NZ_JBEOKT010000011.1"/>
</dbReference>
<dbReference type="InterPro" id="IPR029024">
    <property type="entry name" value="TerB-like"/>
</dbReference>
<evidence type="ECO:0000313" key="2">
    <source>
        <dbReference type="Proteomes" id="UP001476807"/>
    </source>
</evidence>
<proteinExistence type="predicted"/>
<dbReference type="EMBL" id="JBEOKT010000011">
    <property type="protein sequence ID" value="MER2998431.1"/>
    <property type="molecule type" value="Genomic_DNA"/>
</dbReference>
<gene>
    <name evidence="1" type="ORF">ABS362_12820</name>
</gene>
<reference evidence="1 2" key="1">
    <citation type="submission" date="2024-06" db="EMBL/GenBank/DDBJ databases">
        <title>Pontibacter populi HYL7-15.</title>
        <authorList>
            <person name="Kim M.K."/>
        </authorList>
    </citation>
    <scope>NUCLEOTIDE SEQUENCE [LARGE SCALE GENOMIC DNA]</scope>
    <source>
        <strain evidence="1 2">HYL7-15</strain>
    </source>
</reference>
<dbReference type="SUPFAM" id="SSF158682">
    <property type="entry name" value="TerB-like"/>
    <property type="match status" value="1"/>
</dbReference>
<name>A0ABV1RW92_9BACT</name>
<sequence length="153" mass="17298">MMIKHINYSNLQQTQTTENKLKLTRMATGTSIDNLLNTKQKKLSFFQNLILVAISDGFVDSMESDFLVMIGDQLGLSEEDTSPIAENLSTLSFIVPEEGMQKTMELQTLVMMVLQDGNVDDKEYQLCLDYTRRIGYSKEMLDKLIADLGKSAK</sequence>
<evidence type="ECO:0000313" key="1">
    <source>
        <dbReference type="EMBL" id="MER2998431.1"/>
    </source>
</evidence>